<dbReference type="PIRSF" id="PIRSF018169">
    <property type="entry name" value="PAF_acetylhydrolase"/>
    <property type="match status" value="1"/>
</dbReference>
<dbReference type="EC" id="3.1.1.47" evidence="1 5"/>
<dbReference type="PANTHER" id="PTHR10272">
    <property type="entry name" value="PLATELET-ACTIVATING FACTOR ACETYLHYDROLASE"/>
    <property type="match status" value="1"/>
</dbReference>
<feature type="active site" description="Charge relay system" evidence="6">
    <location>
        <position position="323"/>
    </location>
</feature>
<dbReference type="Proteomes" id="UP000410492">
    <property type="component" value="Unassembled WGS sequence"/>
</dbReference>
<dbReference type="EMBL" id="CAACVG010011926">
    <property type="protein sequence ID" value="VEN59170.1"/>
    <property type="molecule type" value="Genomic_DNA"/>
</dbReference>
<evidence type="ECO:0000256" key="4">
    <source>
        <dbReference type="ARBA" id="ARBA00023098"/>
    </source>
</evidence>
<keyword evidence="3 5" id="KW-0442">Lipid degradation</keyword>
<keyword evidence="2 5" id="KW-0378">Hydrolase</keyword>
<evidence type="ECO:0000313" key="7">
    <source>
        <dbReference type="EMBL" id="VEN59170.1"/>
    </source>
</evidence>
<keyword evidence="4 5" id="KW-0443">Lipid metabolism</keyword>
<reference evidence="7 8" key="1">
    <citation type="submission" date="2019-01" db="EMBL/GenBank/DDBJ databases">
        <authorList>
            <person name="Sayadi A."/>
        </authorList>
    </citation>
    <scope>NUCLEOTIDE SEQUENCE [LARGE SCALE GENOMIC DNA]</scope>
</reference>
<feature type="active site" description="Charge relay system" evidence="6">
    <location>
        <position position="267"/>
    </location>
</feature>
<sequence>MSNGIEPKHLPKATGPFVPGMIDVSTDYGEEGLLMRLYYPTNEKKNDPKQWMTWLPENSYLRGLANVTAIPYYFLRSAIWWYENLTLTGHYYIPSLYGKKIRTDDKLKCIIISHGLGSCRFLYSAVCYDLASYGYLVICLEHKDRSACFTYYYATKEDAQKDKKTEIHFKHVPLGKNHYTERNQQIKIKANECSKAIDFVLQLNKGTAPANVLDEVVTKYTIDFDLKDLTGKIDVDSLTIMGHSFGAATAIYTAALRSEIKQCIAMDPWMFPIKDENLHEKVKQPILFVNTYTFHLEANVKSMAKFLTIDRKDEMYTILNSTHETQTDTVFILGYWLNWFMRKIDPTIGLRINNYIILEFLNRHTLFPKNVEEQKAYLDKEKHNYMSGLTKPWA</sequence>
<dbReference type="GO" id="GO:0016042">
    <property type="term" value="P:lipid catabolic process"/>
    <property type="evidence" value="ECO:0007669"/>
    <property type="project" value="UniProtKB-KW"/>
</dbReference>
<accession>A0A653DG49</accession>
<protein>
    <recommendedName>
        <fullName evidence="1 5">1-alkyl-2-acetylglycerophosphocholine esterase</fullName>
        <ecNumber evidence="1 5">3.1.1.47</ecNumber>
    </recommendedName>
</protein>
<dbReference type="Pfam" id="PF03403">
    <property type="entry name" value="PAF-AH_p_II"/>
    <property type="match status" value="1"/>
</dbReference>
<evidence type="ECO:0000256" key="2">
    <source>
        <dbReference type="ARBA" id="ARBA00022801"/>
    </source>
</evidence>
<organism evidence="7 8">
    <name type="scientific">Callosobruchus maculatus</name>
    <name type="common">Southern cowpea weevil</name>
    <name type="synonym">Pulse bruchid</name>
    <dbReference type="NCBI Taxonomy" id="64391"/>
    <lineage>
        <taxon>Eukaryota</taxon>
        <taxon>Metazoa</taxon>
        <taxon>Ecdysozoa</taxon>
        <taxon>Arthropoda</taxon>
        <taxon>Hexapoda</taxon>
        <taxon>Insecta</taxon>
        <taxon>Pterygota</taxon>
        <taxon>Neoptera</taxon>
        <taxon>Endopterygota</taxon>
        <taxon>Coleoptera</taxon>
        <taxon>Polyphaga</taxon>
        <taxon>Cucujiformia</taxon>
        <taxon>Chrysomeloidea</taxon>
        <taxon>Chrysomelidae</taxon>
        <taxon>Bruchinae</taxon>
        <taxon>Bruchini</taxon>
        <taxon>Callosobruchus</taxon>
    </lineage>
</organism>
<dbReference type="InterPro" id="IPR029058">
    <property type="entry name" value="AB_hydrolase_fold"/>
</dbReference>
<dbReference type="GO" id="GO:0003847">
    <property type="term" value="F:1-alkyl-2-acetylglycerophosphocholine esterase activity"/>
    <property type="evidence" value="ECO:0007669"/>
    <property type="project" value="UniProtKB-UniRule"/>
</dbReference>
<evidence type="ECO:0000256" key="3">
    <source>
        <dbReference type="ARBA" id="ARBA00022963"/>
    </source>
</evidence>
<dbReference type="Gene3D" id="3.40.50.1820">
    <property type="entry name" value="alpha/beta hydrolase"/>
    <property type="match status" value="1"/>
</dbReference>
<dbReference type="AlphaFoldDB" id="A0A653DG49"/>
<evidence type="ECO:0000313" key="8">
    <source>
        <dbReference type="Proteomes" id="UP000410492"/>
    </source>
</evidence>
<evidence type="ECO:0000256" key="1">
    <source>
        <dbReference type="ARBA" id="ARBA00013201"/>
    </source>
</evidence>
<name>A0A653DG49_CALMS</name>
<evidence type="ECO:0000256" key="5">
    <source>
        <dbReference type="PIRNR" id="PIRNR018169"/>
    </source>
</evidence>
<proteinExistence type="predicted"/>
<evidence type="ECO:0000256" key="6">
    <source>
        <dbReference type="PIRSR" id="PIRSR018169-1"/>
    </source>
</evidence>
<keyword evidence="8" id="KW-1185">Reference proteome</keyword>
<dbReference type="SUPFAM" id="SSF53474">
    <property type="entry name" value="alpha/beta-Hydrolases"/>
    <property type="match status" value="1"/>
</dbReference>
<comment type="catalytic activity">
    <reaction evidence="5">
        <text>a 1-O-alkyl-2-acetyl-sn-glycero-3-phosphocholine + H2O = a 1-O-alkyl-sn-glycero-3-phosphocholine + acetate + H(+)</text>
        <dbReference type="Rhea" id="RHEA:17777"/>
        <dbReference type="ChEBI" id="CHEBI:15377"/>
        <dbReference type="ChEBI" id="CHEBI:15378"/>
        <dbReference type="ChEBI" id="CHEBI:30089"/>
        <dbReference type="ChEBI" id="CHEBI:30909"/>
        <dbReference type="ChEBI" id="CHEBI:36707"/>
        <dbReference type="EC" id="3.1.1.47"/>
    </reaction>
</comment>
<dbReference type="InterPro" id="IPR016715">
    <property type="entry name" value="PAF_acetylhydro_eukaryote"/>
</dbReference>
<feature type="active site" description="Nucleophile" evidence="6">
    <location>
        <position position="244"/>
    </location>
</feature>
<dbReference type="OrthoDB" id="2363873at2759"/>
<gene>
    <name evidence="7" type="ORF">CALMAC_LOCUS17302</name>
</gene>
<dbReference type="PANTHER" id="PTHR10272:SF0">
    <property type="entry name" value="PLATELET-ACTIVATING FACTOR ACETYLHYDROLASE"/>
    <property type="match status" value="1"/>
</dbReference>